<dbReference type="InterPro" id="IPR002327">
    <property type="entry name" value="Cyt_c_1A/1B"/>
</dbReference>
<dbReference type="Pfam" id="PF00034">
    <property type="entry name" value="Cytochrom_C"/>
    <property type="match status" value="1"/>
</dbReference>
<accession>A0A0H1RHB8</accession>
<evidence type="ECO:0000256" key="3">
    <source>
        <dbReference type="ARBA" id="ARBA00022723"/>
    </source>
</evidence>
<evidence type="ECO:0000256" key="4">
    <source>
        <dbReference type="ARBA" id="ARBA00022982"/>
    </source>
</evidence>
<protein>
    <recommendedName>
        <fullName evidence="7">Cytochrome c domain-containing protein</fullName>
    </recommendedName>
</protein>
<dbReference type="OrthoDB" id="9805828at2"/>
<name>A0A0H1RHB8_9HYPH</name>
<sequence>MAVLVACTVFPGAGSPANAGDPAQGERVFQYCYSCHSVMPGETNLQGPNLAGIIGRPIAAQNDFAYSPAMRDLAARERVWSESLLDRFTAQPEAVAPMTSMQFHGVDDPAERADLIAYLRAIPRP</sequence>
<reference evidence="8 9" key="1">
    <citation type="submission" date="2015-05" db="EMBL/GenBank/DDBJ databases">
        <title>Draft genome sequence of Microvirga vignae strain BR3299, a novel nitrogen fixing bacteria isolated from Brazil semi-aired region.</title>
        <authorList>
            <person name="Zilli J.E."/>
            <person name="Passos S.R."/>
            <person name="Leite J."/>
            <person name="Baldani J.I."/>
            <person name="Xavier G.R."/>
            <person name="Rumjaneck N.G."/>
            <person name="Simoes-Araujo J.L."/>
        </authorList>
    </citation>
    <scope>NUCLEOTIDE SEQUENCE [LARGE SCALE GENOMIC DNA]</scope>
    <source>
        <strain evidence="8 9">BR3299</strain>
    </source>
</reference>
<dbReference type="AlphaFoldDB" id="A0A0H1RHB8"/>
<dbReference type="PATRIC" id="fig|1225564.3.peg.344"/>
<dbReference type="PRINTS" id="PR00604">
    <property type="entry name" value="CYTCHRMECIAB"/>
</dbReference>
<dbReference type="STRING" id="1225564.AA309_03005"/>
<dbReference type="GO" id="GO:0009055">
    <property type="term" value="F:electron transfer activity"/>
    <property type="evidence" value="ECO:0007669"/>
    <property type="project" value="InterPro"/>
</dbReference>
<evidence type="ECO:0000259" key="7">
    <source>
        <dbReference type="PROSITE" id="PS51007"/>
    </source>
</evidence>
<keyword evidence="3 6" id="KW-0479">Metal-binding</keyword>
<keyword evidence="4" id="KW-0249">Electron transport</keyword>
<evidence type="ECO:0000256" key="5">
    <source>
        <dbReference type="ARBA" id="ARBA00023004"/>
    </source>
</evidence>
<dbReference type="InterPro" id="IPR036909">
    <property type="entry name" value="Cyt_c-like_dom_sf"/>
</dbReference>
<dbReference type="PANTHER" id="PTHR11961">
    <property type="entry name" value="CYTOCHROME C"/>
    <property type="match status" value="1"/>
</dbReference>
<evidence type="ECO:0000256" key="1">
    <source>
        <dbReference type="ARBA" id="ARBA00022448"/>
    </source>
</evidence>
<keyword evidence="9" id="KW-1185">Reference proteome</keyword>
<evidence type="ECO:0000313" key="8">
    <source>
        <dbReference type="EMBL" id="KLK94588.1"/>
    </source>
</evidence>
<dbReference type="PROSITE" id="PS51007">
    <property type="entry name" value="CYTC"/>
    <property type="match status" value="1"/>
</dbReference>
<evidence type="ECO:0000313" key="9">
    <source>
        <dbReference type="Proteomes" id="UP000035489"/>
    </source>
</evidence>
<dbReference type="Gene3D" id="1.10.760.10">
    <property type="entry name" value="Cytochrome c-like domain"/>
    <property type="match status" value="1"/>
</dbReference>
<proteinExistence type="predicted"/>
<keyword evidence="1" id="KW-0813">Transport</keyword>
<organism evidence="8 9">
    <name type="scientific">Microvirga vignae</name>
    <dbReference type="NCBI Taxonomy" id="1225564"/>
    <lineage>
        <taxon>Bacteria</taxon>
        <taxon>Pseudomonadati</taxon>
        <taxon>Pseudomonadota</taxon>
        <taxon>Alphaproteobacteria</taxon>
        <taxon>Hyphomicrobiales</taxon>
        <taxon>Methylobacteriaceae</taxon>
        <taxon>Microvirga</taxon>
    </lineage>
</organism>
<dbReference type="SUPFAM" id="SSF46626">
    <property type="entry name" value="Cytochrome c"/>
    <property type="match status" value="1"/>
</dbReference>
<keyword evidence="2 6" id="KW-0349">Heme</keyword>
<evidence type="ECO:0000256" key="6">
    <source>
        <dbReference type="PROSITE-ProRule" id="PRU00433"/>
    </source>
</evidence>
<feature type="domain" description="Cytochrome c" evidence="7">
    <location>
        <begin position="20"/>
        <end position="123"/>
    </location>
</feature>
<gene>
    <name evidence="8" type="ORF">AA309_03005</name>
</gene>
<keyword evidence="5 6" id="KW-0408">Iron</keyword>
<dbReference type="InterPro" id="IPR009056">
    <property type="entry name" value="Cyt_c-like_dom"/>
</dbReference>
<evidence type="ECO:0000256" key="2">
    <source>
        <dbReference type="ARBA" id="ARBA00022617"/>
    </source>
</evidence>
<comment type="caution">
    <text evidence="8">The sequence shown here is derived from an EMBL/GenBank/DDBJ whole genome shotgun (WGS) entry which is preliminary data.</text>
</comment>
<dbReference type="GO" id="GO:0046872">
    <property type="term" value="F:metal ion binding"/>
    <property type="evidence" value="ECO:0007669"/>
    <property type="project" value="UniProtKB-KW"/>
</dbReference>
<dbReference type="GO" id="GO:0020037">
    <property type="term" value="F:heme binding"/>
    <property type="evidence" value="ECO:0007669"/>
    <property type="project" value="InterPro"/>
</dbReference>
<dbReference type="EMBL" id="LCYG01000011">
    <property type="protein sequence ID" value="KLK94588.1"/>
    <property type="molecule type" value="Genomic_DNA"/>
</dbReference>
<dbReference type="Proteomes" id="UP000035489">
    <property type="component" value="Unassembled WGS sequence"/>
</dbReference>